<keyword evidence="6" id="KW-0479">Metal-binding</keyword>
<dbReference type="InterPro" id="IPR016208">
    <property type="entry name" value="Ald_Oxase/xanthine_DH-like"/>
</dbReference>
<keyword evidence="5" id="KW-0001">2Fe-2S</keyword>
<evidence type="ECO:0000256" key="12">
    <source>
        <dbReference type="SAM" id="MobiDB-lite"/>
    </source>
</evidence>
<dbReference type="Gene3D" id="3.30.365.10">
    <property type="entry name" value="Aldehyde oxidase/xanthine dehydrogenase, molybdopterin binding domain"/>
    <property type="match status" value="4"/>
</dbReference>
<dbReference type="Pfam" id="PF02738">
    <property type="entry name" value="MoCoBD_1"/>
    <property type="match status" value="1"/>
</dbReference>
<evidence type="ECO:0000313" key="15">
    <source>
        <dbReference type="Proteomes" id="UP000516349"/>
    </source>
</evidence>
<keyword evidence="15" id="KW-1185">Reference proteome</keyword>
<dbReference type="InterPro" id="IPR037165">
    <property type="entry name" value="AldOxase/xan_DH_Mopterin-bd_sf"/>
</dbReference>
<evidence type="ECO:0000256" key="11">
    <source>
        <dbReference type="ARBA" id="ARBA00053029"/>
    </source>
</evidence>
<comment type="cofactor">
    <cofactor evidence="1">
        <name>Mo-molybdopterin</name>
        <dbReference type="ChEBI" id="CHEBI:71302"/>
    </cofactor>
</comment>
<dbReference type="EMBL" id="CP060244">
    <property type="protein sequence ID" value="QNT79332.1"/>
    <property type="molecule type" value="Genomic_DNA"/>
</dbReference>
<dbReference type="SUPFAM" id="SSF56003">
    <property type="entry name" value="Molybdenum cofactor-binding domain"/>
    <property type="match status" value="1"/>
</dbReference>
<proteinExistence type="inferred from homology"/>
<evidence type="ECO:0000256" key="1">
    <source>
        <dbReference type="ARBA" id="ARBA00001924"/>
    </source>
</evidence>
<dbReference type="GO" id="GO:0005506">
    <property type="term" value="F:iron ion binding"/>
    <property type="evidence" value="ECO:0007669"/>
    <property type="project" value="InterPro"/>
</dbReference>
<dbReference type="PANTHER" id="PTHR11908">
    <property type="entry name" value="XANTHINE DEHYDROGENASE"/>
    <property type="match status" value="1"/>
</dbReference>
<feature type="compositionally biased region" description="Polar residues" evidence="12">
    <location>
        <begin position="1"/>
        <end position="17"/>
    </location>
</feature>
<dbReference type="SUPFAM" id="SSF54665">
    <property type="entry name" value="CO dehydrogenase molybdoprotein N-domain-like"/>
    <property type="match status" value="1"/>
</dbReference>
<comment type="cofactor">
    <cofactor evidence="2">
        <name>FAD</name>
        <dbReference type="ChEBI" id="CHEBI:57692"/>
    </cofactor>
</comment>
<reference evidence="14 15" key="1">
    <citation type="submission" date="2020-08" db="EMBL/GenBank/DDBJ databases">
        <title>Complete genome sequence of Entomobacter blattae G55GP.</title>
        <authorList>
            <person name="Poehlein A."/>
            <person name="Guzman J."/>
            <person name="Daniel R."/>
            <person name="Vilcinskas A."/>
        </authorList>
    </citation>
    <scope>NUCLEOTIDE SEQUENCE [LARGE SCALE GENOMIC DNA]</scope>
    <source>
        <strain evidence="14 15">G55GP</strain>
    </source>
</reference>
<evidence type="ECO:0000256" key="8">
    <source>
        <dbReference type="ARBA" id="ARBA00023004"/>
    </source>
</evidence>
<dbReference type="RefSeq" id="WP_203413505.1">
    <property type="nucleotide sequence ID" value="NZ_CP060244.1"/>
</dbReference>
<dbReference type="InterPro" id="IPR014309">
    <property type="entry name" value="Xanthine_DH_Mopterin-bd_su"/>
</dbReference>
<evidence type="ECO:0000256" key="6">
    <source>
        <dbReference type="ARBA" id="ARBA00022723"/>
    </source>
</evidence>
<dbReference type="PANTHER" id="PTHR11908:SF132">
    <property type="entry name" value="ALDEHYDE OXIDASE 1-RELATED"/>
    <property type="match status" value="1"/>
</dbReference>
<evidence type="ECO:0000256" key="7">
    <source>
        <dbReference type="ARBA" id="ARBA00023002"/>
    </source>
</evidence>
<protein>
    <submittedName>
        <fullName evidence="14">Xanthine dehydrogenase molybdenum-binding subunit XdhA</fullName>
        <ecNumber evidence="14">1.17.1.4</ecNumber>
    </submittedName>
</protein>
<dbReference type="InterPro" id="IPR008274">
    <property type="entry name" value="AldOxase/xan_DH_MoCoBD1"/>
</dbReference>
<dbReference type="Gene3D" id="3.90.1170.50">
    <property type="entry name" value="Aldehyde oxidase/xanthine dehydrogenase, a/b hammerhead"/>
    <property type="match status" value="1"/>
</dbReference>
<evidence type="ECO:0000259" key="13">
    <source>
        <dbReference type="SMART" id="SM01008"/>
    </source>
</evidence>
<evidence type="ECO:0000313" key="14">
    <source>
        <dbReference type="EMBL" id="QNT79332.1"/>
    </source>
</evidence>
<keyword evidence="4" id="KW-0500">Molybdenum</keyword>
<gene>
    <name evidence="14" type="primary">xdhA</name>
    <name evidence="14" type="ORF">JGUZn3_21290</name>
</gene>
<dbReference type="InterPro" id="IPR036856">
    <property type="entry name" value="Ald_Oxase/Xan_DH_a/b_sf"/>
</dbReference>
<keyword evidence="7 14" id="KW-0560">Oxidoreductase</keyword>
<feature type="region of interest" description="Disordered" evidence="12">
    <location>
        <begin position="1"/>
        <end position="24"/>
    </location>
</feature>
<evidence type="ECO:0000256" key="2">
    <source>
        <dbReference type="ARBA" id="ARBA00001974"/>
    </source>
</evidence>
<evidence type="ECO:0000256" key="5">
    <source>
        <dbReference type="ARBA" id="ARBA00022714"/>
    </source>
</evidence>
<evidence type="ECO:0000256" key="3">
    <source>
        <dbReference type="ARBA" id="ARBA00006849"/>
    </source>
</evidence>
<comment type="cofactor">
    <cofactor evidence="11">
        <name>Mo-molybdopterin cytosine dinucleotide</name>
        <dbReference type="ChEBI" id="CHEBI:71308"/>
    </cofactor>
</comment>
<dbReference type="KEGG" id="ebla:JGUZn3_21290"/>
<dbReference type="SMART" id="SM01008">
    <property type="entry name" value="Ald_Xan_dh_C"/>
    <property type="match status" value="1"/>
</dbReference>
<name>A0A7H1NU72_9PROT</name>
<dbReference type="GO" id="GO:0030151">
    <property type="term" value="F:molybdenum ion binding"/>
    <property type="evidence" value="ECO:0007669"/>
    <property type="project" value="InterPro"/>
</dbReference>
<dbReference type="Pfam" id="PF20256">
    <property type="entry name" value="MoCoBD_2"/>
    <property type="match status" value="1"/>
</dbReference>
<evidence type="ECO:0000256" key="10">
    <source>
        <dbReference type="ARBA" id="ARBA00034078"/>
    </source>
</evidence>
<dbReference type="GO" id="GO:0051537">
    <property type="term" value="F:2 iron, 2 sulfur cluster binding"/>
    <property type="evidence" value="ECO:0007669"/>
    <property type="project" value="UniProtKB-KW"/>
</dbReference>
<feature type="domain" description="Aldehyde oxidase/xanthine dehydrogenase a/b hammerhead" evidence="13">
    <location>
        <begin position="29"/>
        <end position="137"/>
    </location>
</feature>
<dbReference type="NCBIfam" id="TIGR02965">
    <property type="entry name" value="xanthine_xdhB"/>
    <property type="match status" value="1"/>
</dbReference>
<dbReference type="InterPro" id="IPR000674">
    <property type="entry name" value="Ald_Oxase/Xan_DH_a/b"/>
</dbReference>
<dbReference type="FunFam" id="3.30.365.10:FF:000001">
    <property type="entry name" value="Xanthine dehydrogenase oxidase"/>
    <property type="match status" value="1"/>
</dbReference>
<dbReference type="InterPro" id="IPR046867">
    <property type="entry name" value="AldOxase/xan_DH_MoCoBD2"/>
</dbReference>
<dbReference type="AlphaFoldDB" id="A0A7H1NU72"/>
<accession>A0A7H1NU72</accession>
<keyword evidence="9" id="KW-0411">Iron-sulfur</keyword>
<dbReference type="GO" id="GO:0004854">
    <property type="term" value="F:xanthine dehydrogenase activity"/>
    <property type="evidence" value="ECO:0007669"/>
    <property type="project" value="UniProtKB-EC"/>
</dbReference>
<keyword evidence="8" id="KW-0408">Iron</keyword>
<dbReference type="FunFam" id="3.30.365.10:FF:000002">
    <property type="entry name" value="Xanthine dehydrogenase oxidase"/>
    <property type="match status" value="1"/>
</dbReference>
<organism evidence="14 15">
    <name type="scientific">Entomobacter blattae</name>
    <dbReference type="NCBI Taxonomy" id="2762277"/>
    <lineage>
        <taxon>Bacteria</taxon>
        <taxon>Pseudomonadati</taxon>
        <taxon>Pseudomonadota</taxon>
        <taxon>Alphaproteobacteria</taxon>
        <taxon>Acetobacterales</taxon>
        <taxon>Acetobacteraceae</taxon>
        <taxon>Entomobacter</taxon>
    </lineage>
</organism>
<dbReference type="Proteomes" id="UP000516349">
    <property type="component" value="Chromosome"/>
</dbReference>
<comment type="cofactor">
    <cofactor evidence="10">
        <name>[2Fe-2S] cluster</name>
        <dbReference type="ChEBI" id="CHEBI:190135"/>
    </cofactor>
</comment>
<evidence type="ECO:0000256" key="9">
    <source>
        <dbReference type="ARBA" id="ARBA00023014"/>
    </source>
</evidence>
<comment type="similarity">
    <text evidence="3">Belongs to the xanthine dehydrogenase family.</text>
</comment>
<evidence type="ECO:0000256" key="4">
    <source>
        <dbReference type="ARBA" id="ARBA00022505"/>
    </source>
</evidence>
<sequence length="783" mass="85582">MDQSVASFTASNSQSDHAQPHESAALHVKGEASYIDDLAEIVGTLHMAIGLSKCAHGYIRSMDLSQVKEAEGVVCVLTAQDIPAANEISATGQDHEPLLAESKVMYHGQAIFAVVAHTHNQARRAVQYAQIDYEPLDSVITIEDAQKQALLTKADYVCRTMRMQKGDSAKAIAHSPRRLTGKIAIGGQEHFYLEGQIAYAHISEDERVKVFSSTQHPTETQHAIAHILGIYSHNIVVEVRRMGGAFGGKESQAVITACLATLGAMKTGYAVKLRLDRDDDMKMTGKRHDFHVNYQAGFDETGKIHGVDMDFSARCGWSADLSAAVVDRALFHADNAYHYPHVSLRSHPFRTNTPSNTAFRGFGAPQGIVAAERMIEAIAYATGLDPLDVRKRNFYDTSQKQLTPYHMTVEDSIIAMLVEQLEISCQYRERRQKIHAENTHGFMRRGIALTPVKFGISFTATHLNQAGALAHLYTDGSVLINHGGTEMGQGLHTKMLQVAARVLGIESDQVKISATVTDKVPNTSATAASSGADMNGMAVMDAVSKIKKRLTDFIASQWKVSAETISFSEGVVSCEHHHILFKELVKQAYMARISLSSSGFYKTPKISWDITTGRGRPFYYFAYGAACAEVEVNILTGQSKVKQVDILHDAGLSLNPALDIGQIEGGFIQGMGWLTTEELVYAPSGQLLTHAPSTYKIPAFGDCPEIMNVTLLENSPNQEHTIFHSKAVGEPPLVHGVAVFQAISDAIASLDHYKTLPDLNAPATAEEILKAVYHLKALQTERR</sequence>
<dbReference type="EC" id="1.17.1.4" evidence="14"/>
<dbReference type="Pfam" id="PF01315">
    <property type="entry name" value="Ald_Xan_dh_C"/>
    <property type="match status" value="1"/>
</dbReference>